<feature type="transmembrane region" description="Helical" evidence="1">
    <location>
        <begin position="127"/>
        <end position="147"/>
    </location>
</feature>
<evidence type="ECO:0000313" key="2">
    <source>
        <dbReference type="Proteomes" id="UP000694845"/>
    </source>
</evidence>
<dbReference type="Proteomes" id="UP000694845">
    <property type="component" value="Unplaced"/>
</dbReference>
<dbReference type="OrthoDB" id="10040867at2759"/>
<name>A0A8B7ZI95_ACAPL</name>
<evidence type="ECO:0000256" key="1">
    <source>
        <dbReference type="SAM" id="Phobius"/>
    </source>
</evidence>
<accession>A0A8B7ZI95</accession>
<keyword evidence="2" id="KW-1185">Reference proteome</keyword>
<organism evidence="2 3">
    <name type="scientific">Acanthaster planci</name>
    <name type="common">Crown-of-thorns starfish</name>
    <dbReference type="NCBI Taxonomy" id="133434"/>
    <lineage>
        <taxon>Eukaryota</taxon>
        <taxon>Metazoa</taxon>
        <taxon>Echinodermata</taxon>
        <taxon>Eleutherozoa</taxon>
        <taxon>Asterozoa</taxon>
        <taxon>Asteroidea</taxon>
        <taxon>Valvatacea</taxon>
        <taxon>Valvatida</taxon>
        <taxon>Acanthasteridae</taxon>
        <taxon>Acanthaster</taxon>
    </lineage>
</organism>
<sequence length="392" mass="43648">MCFPMECLSIVPLLWLITMPLFGSFCGPEVVLRLSLMMMLHTLIGAALPGVLVSLIPFFQTALFCIILALPITVVPYLFLWVYDKLIWLSEPVFLTIEAVELVRVSVRTSSRMAEQIEEQPLLMKSLILGAAGISYLLSVIIGYALLSSSTPAVRWILAALVVVSVVLLLLTLMKEEGIISDCGIATLAMFSILWAMQQESNMMAHPMKVPEEWINGNIHEEFVSFEHPTRIGISASSDEKSFLQLLLSMATMGFARVTLAFSFLRNLFSASFLLLVAIRVLSVIHVASLVARRITEQSDDYDDSSDEMPPSAWHSPCMVKLALIFVYTQLVVYNIEVSTKPLSYTASGPIMEVATKGLVQKVGVSRLVQLCVLIGTYVYRLYHPDEFVFDY</sequence>
<feature type="transmembrane region" description="Helical" evidence="1">
    <location>
        <begin position="153"/>
        <end position="172"/>
    </location>
</feature>
<gene>
    <name evidence="3" type="primary">LOC110986742</name>
</gene>
<dbReference type="RefSeq" id="XP_022104595.1">
    <property type="nucleotide sequence ID" value="XM_022248903.1"/>
</dbReference>
<dbReference type="GeneID" id="110986742"/>
<dbReference type="KEGG" id="aplc:110986742"/>
<feature type="transmembrane region" description="Helical" evidence="1">
    <location>
        <begin position="179"/>
        <end position="197"/>
    </location>
</feature>
<feature type="transmembrane region" description="Helical" evidence="1">
    <location>
        <begin position="243"/>
        <end position="265"/>
    </location>
</feature>
<keyword evidence="1" id="KW-1133">Transmembrane helix</keyword>
<evidence type="ECO:0000313" key="3">
    <source>
        <dbReference type="RefSeq" id="XP_022104595.1"/>
    </source>
</evidence>
<feature type="transmembrane region" description="Helical" evidence="1">
    <location>
        <begin position="62"/>
        <end position="80"/>
    </location>
</feature>
<dbReference type="AlphaFoldDB" id="A0A8B7ZI95"/>
<keyword evidence="1" id="KW-0812">Transmembrane</keyword>
<proteinExistence type="predicted"/>
<feature type="transmembrane region" description="Helical" evidence="1">
    <location>
        <begin position="36"/>
        <end position="55"/>
    </location>
</feature>
<keyword evidence="1" id="KW-0472">Membrane</keyword>
<feature type="transmembrane region" description="Helical" evidence="1">
    <location>
        <begin position="272"/>
        <end position="292"/>
    </location>
</feature>
<reference evidence="3" key="1">
    <citation type="submission" date="2025-08" db="UniProtKB">
        <authorList>
            <consortium name="RefSeq"/>
        </authorList>
    </citation>
    <scope>IDENTIFICATION</scope>
</reference>
<protein>
    <submittedName>
        <fullName evidence="3">Uncharacterized protein LOC110986742 isoform X1</fullName>
    </submittedName>
</protein>